<evidence type="ECO:0000313" key="2">
    <source>
        <dbReference type="Proteomes" id="UP001152795"/>
    </source>
</evidence>
<dbReference type="PANTHER" id="PTHR34605:SF4">
    <property type="entry name" value="DNA ADENINE METHYLTRANSFERASE"/>
    <property type="match status" value="1"/>
</dbReference>
<dbReference type="Gene3D" id="1.10.443.10">
    <property type="entry name" value="Intergrase catalytic core"/>
    <property type="match status" value="1"/>
</dbReference>
<organism evidence="1 2">
    <name type="scientific">Paramuricea clavata</name>
    <name type="common">Red gorgonian</name>
    <name type="synonym">Violescent sea-whip</name>
    <dbReference type="NCBI Taxonomy" id="317549"/>
    <lineage>
        <taxon>Eukaryota</taxon>
        <taxon>Metazoa</taxon>
        <taxon>Cnidaria</taxon>
        <taxon>Anthozoa</taxon>
        <taxon>Octocorallia</taxon>
        <taxon>Malacalcyonacea</taxon>
        <taxon>Plexauridae</taxon>
        <taxon>Paramuricea</taxon>
    </lineage>
</organism>
<dbReference type="InterPro" id="IPR013762">
    <property type="entry name" value="Integrase-like_cat_sf"/>
</dbReference>
<dbReference type="Proteomes" id="UP001152795">
    <property type="component" value="Unassembled WGS sequence"/>
</dbReference>
<comment type="caution">
    <text evidence="1">The sequence shown here is derived from an EMBL/GenBank/DDBJ whole genome shotgun (WGS) entry which is preliminary data.</text>
</comment>
<dbReference type="PROSITE" id="PS51898">
    <property type="entry name" value="TYR_RECOMBINASE"/>
    <property type="match status" value="1"/>
</dbReference>
<accession>A0A6S7L045</accession>
<reference evidence="1" key="1">
    <citation type="submission" date="2020-04" db="EMBL/GenBank/DDBJ databases">
        <authorList>
            <person name="Alioto T."/>
            <person name="Alioto T."/>
            <person name="Gomez Garrido J."/>
        </authorList>
    </citation>
    <scope>NUCLEOTIDE SEQUENCE</scope>
    <source>
        <strain evidence="1">A484AB</strain>
    </source>
</reference>
<dbReference type="OrthoDB" id="5950681at2759"/>
<dbReference type="GO" id="GO:0015074">
    <property type="term" value="P:DNA integration"/>
    <property type="evidence" value="ECO:0007669"/>
    <property type="project" value="InterPro"/>
</dbReference>
<dbReference type="InterPro" id="IPR052925">
    <property type="entry name" value="Phage_Integrase-like_Recomb"/>
</dbReference>
<feature type="non-terminal residue" evidence="1">
    <location>
        <position position="450"/>
    </location>
</feature>
<protein>
    <submittedName>
        <fullName evidence="1">Integrase recombinase xerD homolog</fullName>
    </submittedName>
</protein>
<dbReference type="EMBL" id="CACRXK020017999">
    <property type="protein sequence ID" value="CAB4031942.1"/>
    <property type="molecule type" value="Genomic_DNA"/>
</dbReference>
<dbReference type="GO" id="GO:0003677">
    <property type="term" value="F:DNA binding"/>
    <property type="evidence" value="ECO:0007669"/>
    <property type="project" value="InterPro"/>
</dbReference>
<name>A0A6S7L045_PARCT</name>
<dbReference type="AlphaFoldDB" id="A0A6S7L045"/>
<sequence>GQLNLTEQVFERFKSYLDQKVSNLTTNLTAKADSRSKRVERQTTGQQLELVGNKDQFLFNVELQNSIEESTELLQHQDVEGALVTLETAQKSLHLRQKKIKLADKSDAGWLAVKEYEAEDLASDSDDEKRIKKAQASAVRKKAKSRQRQSAFSSMVEAKCFSFGRTHTINMSENTPIHRMANFISFCGPRVLRSRASSTVKKYVREHRKYIDFLTKNSYNAVLQAFFGIKWVHSLLPTDVKGNPADTTLSANIVEASRRAFTKPSIKKEPISTSTITKVCQQFAGPSCTLKGLIWTALIFSLGFTGLFRVSELLNIKAQDIGIQAEHLEIVVRKSKTDQYRQGNIVYIAKTNGPACPHSLLLRFYSLTGTQPRSNVYIFRSLSSLKKSTLNEADNKSFSYSRCREIVKETLAVVGEDPAQFGTHSLRSGGATAIAESMKGIPGDDRQLRL</sequence>
<dbReference type="PANTHER" id="PTHR34605">
    <property type="entry name" value="PHAGE_INTEGRASE DOMAIN-CONTAINING PROTEIN"/>
    <property type="match status" value="1"/>
</dbReference>
<dbReference type="InterPro" id="IPR002104">
    <property type="entry name" value="Integrase_catalytic"/>
</dbReference>
<dbReference type="GO" id="GO:0006310">
    <property type="term" value="P:DNA recombination"/>
    <property type="evidence" value="ECO:0007669"/>
    <property type="project" value="InterPro"/>
</dbReference>
<proteinExistence type="predicted"/>
<dbReference type="SUPFAM" id="SSF56349">
    <property type="entry name" value="DNA breaking-rejoining enzymes"/>
    <property type="match status" value="1"/>
</dbReference>
<keyword evidence="2" id="KW-1185">Reference proteome</keyword>
<dbReference type="InterPro" id="IPR011010">
    <property type="entry name" value="DNA_brk_join_enz"/>
</dbReference>
<gene>
    <name evidence="1" type="ORF">PACLA_8A024501</name>
</gene>
<evidence type="ECO:0000313" key="1">
    <source>
        <dbReference type="EMBL" id="CAB4031942.1"/>
    </source>
</evidence>